<dbReference type="EMBL" id="CP036279">
    <property type="protein sequence ID" value="QDU60144.1"/>
    <property type="molecule type" value="Genomic_DNA"/>
</dbReference>
<evidence type="ECO:0000313" key="1">
    <source>
        <dbReference type="EMBL" id="QDU60144.1"/>
    </source>
</evidence>
<proteinExistence type="predicted"/>
<gene>
    <name evidence="1" type="ORF">Pan216_09810</name>
</gene>
<accession>A0A518AZL4</accession>
<protein>
    <submittedName>
        <fullName evidence="1">Uncharacterized protein</fullName>
    </submittedName>
</protein>
<reference evidence="1 2" key="1">
    <citation type="submission" date="2019-02" db="EMBL/GenBank/DDBJ databases">
        <title>Deep-cultivation of Planctomycetes and their phenomic and genomic characterization uncovers novel biology.</title>
        <authorList>
            <person name="Wiegand S."/>
            <person name="Jogler M."/>
            <person name="Boedeker C."/>
            <person name="Pinto D."/>
            <person name="Vollmers J."/>
            <person name="Rivas-Marin E."/>
            <person name="Kohn T."/>
            <person name="Peeters S.H."/>
            <person name="Heuer A."/>
            <person name="Rast P."/>
            <person name="Oberbeckmann S."/>
            <person name="Bunk B."/>
            <person name="Jeske O."/>
            <person name="Meyerdierks A."/>
            <person name="Storesund J.E."/>
            <person name="Kallscheuer N."/>
            <person name="Luecker S."/>
            <person name="Lage O.M."/>
            <person name="Pohl T."/>
            <person name="Merkel B.J."/>
            <person name="Hornburger P."/>
            <person name="Mueller R.-W."/>
            <person name="Bruemmer F."/>
            <person name="Labrenz M."/>
            <person name="Spormann A.M."/>
            <person name="Op den Camp H."/>
            <person name="Overmann J."/>
            <person name="Amann R."/>
            <person name="Jetten M.S.M."/>
            <person name="Mascher T."/>
            <person name="Medema M.H."/>
            <person name="Devos D.P."/>
            <person name="Kaster A.-K."/>
            <person name="Ovreas L."/>
            <person name="Rohde M."/>
            <person name="Galperin M.Y."/>
            <person name="Jogler C."/>
        </authorList>
    </citation>
    <scope>NUCLEOTIDE SEQUENCE [LARGE SCALE GENOMIC DNA]</scope>
    <source>
        <strain evidence="1 2">Pan216</strain>
    </source>
</reference>
<sequence>MNSECKRRLSYVDTETTKRVLANSEAEVPDLLKLIADEPATLRQTRYAILAGEYETIARCSYAIGCSLGKVKESLSLAAHAHSEVFRMRGTEPAFPACEVRPKPSGATGDAEGDFEIRNLREDQEVDHSLTNSFRGYRAVCEALVSCQDALAGSLAKLIWDPPNAAYIGPRSFCTPSDQSLAYGLRELILGDKVAMEVQLKRLKLRASDAHIAHQVRMLRGIATNDSREFVDGLSAFLVWHRRMALAKRHRLNPEFFMCTTGLGLCRLALRSAVCHPSLLPQDNEFLPVKLIEGNC</sequence>
<dbReference type="KEGG" id="knv:Pan216_09810"/>
<organism evidence="1 2">
    <name type="scientific">Kolteria novifilia</name>
    <dbReference type="NCBI Taxonomy" id="2527975"/>
    <lineage>
        <taxon>Bacteria</taxon>
        <taxon>Pseudomonadati</taxon>
        <taxon>Planctomycetota</taxon>
        <taxon>Planctomycetia</taxon>
        <taxon>Kolteriales</taxon>
        <taxon>Kolteriaceae</taxon>
        <taxon>Kolteria</taxon>
    </lineage>
</organism>
<dbReference type="Proteomes" id="UP000317093">
    <property type="component" value="Chromosome"/>
</dbReference>
<name>A0A518AZL4_9BACT</name>
<keyword evidence="2" id="KW-1185">Reference proteome</keyword>
<dbReference type="AlphaFoldDB" id="A0A518AZL4"/>
<evidence type="ECO:0000313" key="2">
    <source>
        <dbReference type="Proteomes" id="UP000317093"/>
    </source>
</evidence>